<evidence type="ECO:0000256" key="6">
    <source>
        <dbReference type="ARBA" id="ARBA00022989"/>
    </source>
</evidence>
<keyword evidence="3" id="KW-1003">Cell membrane</keyword>
<name>A0A4R1N328_9RHOB</name>
<dbReference type="InterPro" id="IPR003362">
    <property type="entry name" value="Bact_transf"/>
</dbReference>
<dbReference type="PANTHER" id="PTHR30576:SF4">
    <property type="entry name" value="UNDECAPRENYL-PHOSPHATE GALACTOSE PHOSPHOTRANSFERASE"/>
    <property type="match status" value="1"/>
</dbReference>
<keyword evidence="7 9" id="KW-0472">Membrane</keyword>
<evidence type="ECO:0000256" key="5">
    <source>
        <dbReference type="ARBA" id="ARBA00022692"/>
    </source>
</evidence>
<comment type="caution">
    <text evidence="11">The sequence shown here is derived from an EMBL/GenBank/DDBJ whole genome shotgun (WGS) entry which is preliminary data.</text>
</comment>
<dbReference type="GO" id="GO:0000271">
    <property type="term" value="P:polysaccharide biosynthetic process"/>
    <property type="evidence" value="ECO:0007669"/>
    <property type="project" value="UniProtKB-KW"/>
</dbReference>
<accession>A0A4R1N328</accession>
<reference evidence="11 12" key="1">
    <citation type="submission" date="2019-03" db="EMBL/GenBank/DDBJ databases">
        <title>Genomic Encyclopedia of Archaeal and Bacterial Type Strains, Phase II (KMG-II): from individual species to whole genera.</title>
        <authorList>
            <person name="Goeker M."/>
        </authorList>
    </citation>
    <scope>NUCLEOTIDE SEQUENCE [LARGE SCALE GENOMIC DNA]</scope>
    <source>
        <strain evidence="11 12">DSM 26433</strain>
    </source>
</reference>
<proteinExistence type="inferred from homology"/>
<dbReference type="GO" id="GO:0016780">
    <property type="term" value="F:phosphotransferase activity, for other substituted phosphate groups"/>
    <property type="evidence" value="ECO:0007669"/>
    <property type="project" value="TreeGrafter"/>
</dbReference>
<feature type="transmembrane region" description="Helical" evidence="9">
    <location>
        <begin position="33"/>
        <end position="55"/>
    </location>
</feature>
<evidence type="ECO:0000256" key="7">
    <source>
        <dbReference type="ARBA" id="ARBA00023136"/>
    </source>
</evidence>
<feature type="domain" description="Bacterial sugar transferase" evidence="10">
    <location>
        <begin position="28"/>
        <end position="215"/>
    </location>
</feature>
<evidence type="ECO:0000259" key="10">
    <source>
        <dbReference type="Pfam" id="PF02397"/>
    </source>
</evidence>
<evidence type="ECO:0000256" key="9">
    <source>
        <dbReference type="SAM" id="Phobius"/>
    </source>
</evidence>
<keyword evidence="6 9" id="KW-1133">Transmembrane helix</keyword>
<evidence type="ECO:0000256" key="3">
    <source>
        <dbReference type="ARBA" id="ARBA00022475"/>
    </source>
</evidence>
<dbReference type="PANTHER" id="PTHR30576">
    <property type="entry name" value="COLANIC BIOSYNTHESIS UDP-GLUCOSE LIPID CARRIER TRANSFERASE"/>
    <property type="match status" value="1"/>
</dbReference>
<dbReference type="OrthoDB" id="9808602at2"/>
<comment type="subcellular location">
    <subcellularLocation>
        <location evidence="1">Cell membrane</location>
    </subcellularLocation>
</comment>
<evidence type="ECO:0000256" key="2">
    <source>
        <dbReference type="ARBA" id="ARBA00006464"/>
    </source>
</evidence>
<gene>
    <name evidence="11" type="ORF">BXY66_3376</name>
</gene>
<keyword evidence="12" id="KW-1185">Reference proteome</keyword>
<dbReference type="GO" id="GO:0005886">
    <property type="term" value="C:plasma membrane"/>
    <property type="evidence" value="ECO:0007669"/>
    <property type="project" value="UniProtKB-SubCell"/>
</dbReference>
<evidence type="ECO:0000256" key="1">
    <source>
        <dbReference type="ARBA" id="ARBA00004236"/>
    </source>
</evidence>
<dbReference type="Proteomes" id="UP000295673">
    <property type="component" value="Unassembled WGS sequence"/>
</dbReference>
<evidence type="ECO:0000256" key="4">
    <source>
        <dbReference type="ARBA" id="ARBA00022679"/>
    </source>
</evidence>
<evidence type="ECO:0000256" key="8">
    <source>
        <dbReference type="ARBA" id="ARBA00023169"/>
    </source>
</evidence>
<dbReference type="Pfam" id="PF02397">
    <property type="entry name" value="Bac_transf"/>
    <property type="match status" value="1"/>
</dbReference>
<dbReference type="EMBL" id="SMGR01000003">
    <property type="protein sequence ID" value="TCL00729.1"/>
    <property type="molecule type" value="Genomic_DNA"/>
</dbReference>
<comment type="similarity">
    <text evidence="2">Belongs to the bacterial sugar transferase family.</text>
</comment>
<sequence>MAIYSRKDFVQAFEVSTPQRGVYRSFMKRVLDILFVAVIALPVGAVVMALALLIARDGASPFYRQARVGKDGKIFNMLKLRSMVPNADKKLEAYLRENPAARREWDEKQKLSRDPRITPIGRIIRKSSLDELPQFLNVLRGEMSVVGPRPMMPDQVELYPGTAYFSMRPGITGFWQISERNECSFAERAIHDSHYDRALSLRTDVTVVLRTVAVVAMGTGV</sequence>
<keyword evidence="8" id="KW-0270">Exopolysaccharide synthesis</keyword>
<keyword evidence="5 9" id="KW-0812">Transmembrane</keyword>
<evidence type="ECO:0000313" key="12">
    <source>
        <dbReference type="Proteomes" id="UP000295673"/>
    </source>
</evidence>
<organism evidence="11 12">
    <name type="scientific">Shimia isoporae</name>
    <dbReference type="NCBI Taxonomy" id="647720"/>
    <lineage>
        <taxon>Bacteria</taxon>
        <taxon>Pseudomonadati</taxon>
        <taxon>Pseudomonadota</taxon>
        <taxon>Alphaproteobacteria</taxon>
        <taxon>Rhodobacterales</taxon>
        <taxon>Roseobacteraceae</taxon>
    </lineage>
</organism>
<evidence type="ECO:0000313" key="11">
    <source>
        <dbReference type="EMBL" id="TCL00729.1"/>
    </source>
</evidence>
<dbReference type="AlphaFoldDB" id="A0A4R1N328"/>
<protein>
    <submittedName>
        <fullName evidence="11">Lipopolysaccharide/colanic/teichoic acid biosynthesis glycosyltransferase</fullName>
    </submittedName>
</protein>
<dbReference type="RefSeq" id="WP_132861485.1">
    <property type="nucleotide sequence ID" value="NZ_SMGR01000003.1"/>
</dbReference>
<keyword evidence="4 11" id="KW-0808">Transferase</keyword>